<dbReference type="AlphaFoldDB" id="A0A0T5VTA0"/>
<dbReference type="EMBL" id="LMZQ01000005">
    <property type="protein sequence ID" value="KRT16437.1"/>
    <property type="molecule type" value="Genomic_DNA"/>
</dbReference>
<evidence type="ECO:0000256" key="1">
    <source>
        <dbReference type="SAM" id="Phobius"/>
    </source>
</evidence>
<keyword evidence="1" id="KW-0812">Transmembrane</keyword>
<name>A0A0T5VTA0_9SPHI</name>
<proteinExistence type="predicted"/>
<protein>
    <submittedName>
        <fullName evidence="2">Uncharacterized protein</fullName>
    </submittedName>
</protein>
<keyword evidence="1" id="KW-1133">Transmembrane helix</keyword>
<evidence type="ECO:0000313" key="2">
    <source>
        <dbReference type="EMBL" id="KRT16437.1"/>
    </source>
</evidence>
<organism evidence="2 3">
    <name type="scientific">Pedobacter ginsenosidimutans</name>
    <dbReference type="NCBI Taxonomy" id="687842"/>
    <lineage>
        <taxon>Bacteria</taxon>
        <taxon>Pseudomonadati</taxon>
        <taxon>Bacteroidota</taxon>
        <taxon>Sphingobacteriia</taxon>
        <taxon>Sphingobacteriales</taxon>
        <taxon>Sphingobacteriaceae</taxon>
        <taxon>Pedobacter</taxon>
    </lineage>
</organism>
<evidence type="ECO:0000313" key="3">
    <source>
        <dbReference type="Proteomes" id="UP000051950"/>
    </source>
</evidence>
<feature type="transmembrane region" description="Helical" evidence="1">
    <location>
        <begin position="68"/>
        <end position="92"/>
    </location>
</feature>
<dbReference type="STRING" id="687842.ASU31_09730"/>
<keyword evidence="3" id="KW-1185">Reference proteome</keyword>
<keyword evidence="1" id="KW-0472">Membrane</keyword>
<feature type="transmembrane region" description="Helical" evidence="1">
    <location>
        <begin position="16"/>
        <end position="40"/>
    </location>
</feature>
<reference evidence="2 3" key="1">
    <citation type="submission" date="2015-11" db="EMBL/GenBank/DDBJ databases">
        <title>Sequence of Pedobacter ginsenosidimutans.</title>
        <authorList>
            <person name="Carson E."/>
            <person name="Keyser V."/>
            <person name="Newman J."/>
            <person name="Miller J."/>
        </authorList>
    </citation>
    <scope>NUCLEOTIDE SEQUENCE [LARGE SCALE GENOMIC DNA]</scope>
    <source>
        <strain evidence="2 3">KACC 14530</strain>
    </source>
</reference>
<comment type="caution">
    <text evidence="2">The sequence shown here is derived from an EMBL/GenBank/DDBJ whole genome shotgun (WGS) entry which is preliminary data.</text>
</comment>
<accession>A0A0T5VTA0</accession>
<dbReference type="Proteomes" id="UP000051950">
    <property type="component" value="Unassembled WGS sequence"/>
</dbReference>
<sequence>MQNIKKNNMKRNNFKVWLFISATIIFCAFTFITLIAAAAVEEGTDGNSSTTRAIAKLYYIFRFPTHSLFFSFMDGHFFFLGLGINCLFYGFIMERVVSAFSKRN</sequence>
<gene>
    <name evidence="2" type="ORF">ASU31_09730</name>
</gene>